<proteinExistence type="predicted"/>
<reference evidence="1 2" key="1">
    <citation type="submission" date="2019-03" db="EMBL/GenBank/DDBJ databases">
        <title>Genomic Encyclopedia of Type Strains, Phase IV (KMG-IV): sequencing the most valuable type-strain genomes for metagenomic binning, comparative biology and taxonomic classification.</title>
        <authorList>
            <person name="Goeker M."/>
        </authorList>
    </citation>
    <scope>NUCLEOTIDE SEQUENCE [LARGE SCALE GENOMIC DNA]</scope>
    <source>
        <strain evidence="1 2">DSM 45361</strain>
    </source>
</reference>
<dbReference type="SUPFAM" id="SSF55144">
    <property type="entry name" value="LigT-like"/>
    <property type="match status" value="1"/>
</dbReference>
<evidence type="ECO:0000313" key="2">
    <source>
        <dbReference type="Proteomes" id="UP000295444"/>
    </source>
</evidence>
<dbReference type="Gene3D" id="3.90.1140.10">
    <property type="entry name" value="Cyclic phosphodiesterase"/>
    <property type="match status" value="1"/>
</dbReference>
<organism evidence="1 2">
    <name type="scientific">Labedaea rhizosphaerae</name>
    <dbReference type="NCBI Taxonomy" id="598644"/>
    <lineage>
        <taxon>Bacteria</taxon>
        <taxon>Bacillati</taxon>
        <taxon>Actinomycetota</taxon>
        <taxon>Actinomycetes</taxon>
        <taxon>Pseudonocardiales</taxon>
        <taxon>Pseudonocardiaceae</taxon>
        <taxon>Labedaea</taxon>
    </lineage>
</organism>
<comment type="caution">
    <text evidence="1">The sequence shown here is derived from an EMBL/GenBank/DDBJ whole genome shotgun (WGS) entry which is preliminary data.</text>
</comment>
<dbReference type="AlphaFoldDB" id="A0A4R6SKM4"/>
<dbReference type="RefSeq" id="WP_133847557.1">
    <property type="nucleotide sequence ID" value="NZ_SNXZ01000001.1"/>
</dbReference>
<dbReference type="GO" id="GO:0016874">
    <property type="term" value="F:ligase activity"/>
    <property type="evidence" value="ECO:0007669"/>
    <property type="project" value="UniProtKB-KW"/>
</dbReference>
<dbReference type="Proteomes" id="UP000295444">
    <property type="component" value="Unassembled WGS sequence"/>
</dbReference>
<evidence type="ECO:0000313" key="1">
    <source>
        <dbReference type="EMBL" id="TDQ04688.1"/>
    </source>
</evidence>
<dbReference type="EMBL" id="SNXZ01000001">
    <property type="protein sequence ID" value="TDQ04688.1"/>
    <property type="molecule type" value="Genomic_DNA"/>
</dbReference>
<protein>
    <submittedName>
        <fullName evidence="1">2'-5' RNA ligase</fullName>
    </submittedName>
</protein>
<keyword evidence="1" id="KW-0436">Ligase</keyword>
<dbReference type="PANTHER" id="PTHR36039:SF2">
    <property type="entry name" value="RNA LIGASE_CYCLIC NUCLEOTIDE PHOSPHODIESTERASE FAMILY PROTEIN"/>
    <property type="match status" value="1"/>
</dbReference>
<sequence length="170" mass="18127">MQALVIHFDDEAETAIRGVWRKLAKAGIPVPDAFPPHLTLAAASAIPRKARDAVRAELRMLALPSVWLASLSTFTASENVLMLAAVTDPELIAVHTAVHDVLAGQVRNQQAYYLPGSWMPHCTLARGVTDAQVVAGFAAVFPVPPIRAKVREIVVTDTTTGDTEVVVSAA</sequence>
<gene>
    <name evidence="1" type="ORF">EV186_101643</name>
</gene>
<dbReference type="OrthoDB" id="3397424at2"/>
<dbReference type="PANTHER" id="PTHR36039">
    <property type="match status" value="1"/>
</dbReference>
<keyword evidence="2" id="KW-1185">Reference proteome</keyword>
<accession>A0A4R6SKM4</accession>
<name>A0A4R6SKM4_LABRH</name>
<dbReference type="InterPro" id="IPR009097">
    <property type="entry name" value="Cyclic_Pdiesterase"/>
</dbReference>
<dbReference type="Pfam" id="PF13563">
    <property type="entry name" value="2_5_RNA_ligase2"/>
    <property type="match status" value="1"/>
</dbReference>